<dbReference type="Gene3D" id="1.10.287.950">
    <property type="entry name" value="Methyl-accepting chemotaxis protein"/>
    <property type="match status" value="1"/>
</dbReference>
<accession>A0A2Z2NPW2</accession>
<evidence type="ECO:0000313" key="8">
    <source>
        <dbReference type="Proteomes" id="UP000250079"/>
    </source>
</evidence>
<dbReference type="PROSITE" id="PS50111">
    <property type="entry name" value="CHEMOTAXIS_TRANSDUC_2"/>
    <property type="match status" value="1"/>
</dbReference>
<dbReference type="Pfam" id="PF00015">
    <property type="entry name" value="MCPsignal"/>
    <property type="match status" value="1"/>
</dbReference>
<dbReference type="Proteomes" id="UP000250079">
    <property type="component" value="Chromosome"/>
</dbReference>
<dbReference type="InterPro" id="IPR004090">
    <property type="entry name" value="Chemotax_Me-accpt_rcpt"/>
</dbReference>
<keyword evidence="2 4" id="KW-0807">Transducer</keyword>
<dbReference type="InterPro" id="IPR004089">
    <property type="entry name" value="MCPsignal_dom"/>
</dbReference>
<evidence type="ECO:0000256" key="1">
    <source>
        <dbReference type="ARBA" id="ARBA00004370"/>
    </source>
</evidence>
<evidence type="ECO:0000256" key="5">
    <source>
        <dbReference type="SAM" id="Coils"/>
    </source>
</evidence>
<dbReference type="GO" id="GO:0007165">
    <property type="term" value="P:signal transduction"/>
    <property type="evidence" value="ECO:0007669"/>
    <property type="project" value="UniProtKB-KW"/>
</dbReference>
<dbReference type="SMART" id="SM00283">
    <property type="entry name" value="MA"/>
    <property type="match status" value="1"/>
</dbReference>
<dbReference type="GO" id="GO:0016020">
    <property type="term" value="C:membrane"/>
    <property type="evidence" value="ECO:0007669"/>
    <property type="project" value="UniProtKB-SubCell"/>
</dbReference>
<dbReference type="PANTHER" id="PTHR32089:SF112">
    <property type="entry name" value="LYSOZYME-LIKE PROTEIN-RELATED"/>
    <property type="match status" value="1"/>
</dbReference>
<proteinExistence type="inferred from homology"/>
<evidence type="ECO:0000313" key="7">
    <source>
        <dbReference type="EMBL" id="ASJ70810.1"/>
    </source>
</evidence>
<keyword evidence="5" id="KW-0175">Coiled coil</keyword>
<dbReference type="GO" id="GO:0004888">
    <property type="term" value="F:transmembrane signaling receptor activity"/>
    <property type="evidence" value="ECO:0007669"/>
    <property type="project" value="InterPro"/>
</dbReference>
<comment type="subcellular location">
    <subcellularLocation>
        <location evidence="1">Membrane</location>
    </subcellularLocation>
</comment>
<protein>
    <submittedName>
        <fullName evidence="7">Methyl-accepting chemotaxis protein 4</fullName>
    </submittedName>
</protein>
<dbReference type="PRINTS" id="PR00260">
    <property type="entry name" value="CHEMTRNSDUCR"/>
</dbReference>
<gene>
    <name evidence="7" type="primary">mcp4_1</name>
    <name evidence="7" type="ORF">IMCC3135_03485</name>
</gene>
<feature type="coiled-coil region" evidence="5">
    <location>
        <begin position="283"/>
        <end position="310"/>
    </location>
</feature>
<evidence type="ECO:0000259" key="6">
    <source>
        <dbReference type="PROSITE" id="PS50111"/>
    </source>
</evidence>
<dbReference type="SUPFAM" id="SSF58104">
    <property type="entry name" value="Methyl-accepting chemotaxis protein (MCP) signaling domain"/>
    <property type="match status" value="1"/>
</dbReference>
<dbReference type="KEGG" id="gai:IMCC3135_03485"/>
<dbReference type="EMBL" id="CP018632">
    <property type="protein sequence ID" value="ASJ70810.1"/>
    <property type="molecule type" value="Genomic_DNA"/>
</dbReference>
<keyword evidence="8" id="KW-1185">Reference proteome</keyword>
<evidence type="ECO:0000256" key="2">
    <source>
        <dbReference type="ARBA" id="ARBA00023224"/>
    </source>
</evidence>
<dbReference type="GO" id="GO:0006935">
    <property type="term" value="P:chemotaxis"/>
    <property type="evidence" value="ECO:0007669"/>
    <property type="project" value="InterPro"/>
</dbReference>
<organism evidence="7 8">
    <name type="scientific">Granulosicoccus antarcticus IMCC3135</name>
    <dbReference type="NCBI Taxonomy" id="1192854"/>
    <lineage>
        <taxon>Bacteria</taxon>
        <taxon>Pseudomonadati</taxon>
        <taxon>Pseudomonadota</taxon>
        <taxon>Gammaproteobacteria</taxon>
        <taxon>Chromatiales</taxon>
        <taxon>Granulosicoccaceae</taxon>
        <taxon>Granulosicoccus</taxon>
    </lineage>
</organism>
<dbReference type="AlphaFoldDB" id="A0A2Z2NPW2"/>
<dbReference type="PANTHER" id="PTHR32089">
    <property type="entry name" value="METHYL-ACCEPTING CHEMOTAXIS PROTEIN MCPB"/>
    <property type="match status" value="1"/>
</dbReference>
<comment type="similarity">
    <text evidence="3">Belongs to the methyl-accepting chemotaxis (MCP) protein family.</text>
</comment>
<name>A0A2Z2NPW2_9GAMM</name>
<evidence type="ECO:0000256" key="4">
    <source>
        <dbReference type="PROSITE-ProRule" id="PRU00284"/>
    </source>
</evidence>
<reference evidence="7 8" key="1">
    <citation type="submission" date="2016-12" db="EMBL/GenBank/DDBJ databases">
        <authorList>
            <person name="Song W.-J."/>
            <person name="Kurnit D.M."/>
        </authorList>
    </citation>
    <scope>NUCLEOTIDE SEQUENCE [LARGE SCALE GENOMIC DNA]</scope>
    <source>
        <strain evidence="7 8">IMCC3135</strain>
    </source>
</reference>
<sequence>MNSAVTTDSVIVLDFKPPFIFVEAMKIPPPTEVDTNSSGEVDAFAESVLIAVQALILEIADIAGNVDAVFERVNRQADYLLEITQLAQNLSSASRNIDEAGRSAQQQINRIESANHESETTVNAATLRISELVDGVSLIENRLCSLNESLGGVRQVSNDIQSVARLTNLLALNATIEAARAGEAGKGFAVVAGEVKLLASQTAAAAGVIDTSISEVAGNVGELIQTGGNTRQVADNVNVGVNVINSTVRSFSDMTSTMQTEVTRIAAAANQSLTQCETMHTNIEKAALEMQDANKALQEADQRVNQLLLQGEHLIAHVAGSGRQVRDTSIIDAVQRTAARIGKLLEDAVKHQELSMDSLFDQDYMPITNTDPQQFMTRCVPLTDRVVSPILEEILDFDPRIVFCAAVDRNGYLPTHNKKFSYPQKLGEPEWNNSHSRNRRIFNDRTGLAAGQNTQRFLLQTYRRDMGNGKHVLMYDCSAPIHVAGRHWGGLRIGYTS</sequence>
<feature type="domain" description="Methyl-accepting transducer" evidence="6">
    <location>
        <begin position="51"/>
        <end position="287"/>
    </location>
</feature>
<evidence type="ECO:0000256" key="3">
    <source>
        <dbReference type="ARBA" id="ARBA00029447"/>
    </source>
</evidence>